<dbReference type="GO" id="GO:0006888">
    <property type="term" value="P:endoplasmic reticulum to Golgi vesicle-mediated transport"/>
    <property type="evidence" value="ECO:0007669"/>
    <property type="project" value="TreeGrafter"/>
</dbReference>
<dbReference type="OrthoDB" id="1074925at2759"/>
<organism evidence="5">
    <name type="scientific">Soboliphyme baturini</name>
    <dbReference type="NCBI Taxonomy" id="241478"/>
    <lineage>
        <taxon>Eukaryota</taxon>
        <taxon>Metazoa</taxon>
        <taxon>Ecdysozoa</taxon>
        <taxon>Nematoda</taxon>
        <taxon>Enoplea</taxon>
        <taxon>Dorylaimia</taxon>
        <taxon>Dioctophymatida</taxon>
        <taxon>Dioctophymatoidea</taxon>
        <taxon>Soboliphymatidae</taxon>
        <taxon>Soboliphyme</taxon>
    </lineage>
</organism>
<dbReference type="EMBL" id="UZAM01008056">
    <property type="protein sequence ID" value="VDP02972.1"/>
    <property type="molecule type" value="Genomic_DNA"/>
</dbReference>
<proteinExistence type="predicted"/>
<feature type="region of interest" description="Disordered" evidence="1">
    <location>
        <begin position="73"/>
        <end position="139"/>
    </location>
</feature>
<evidence type="ECO:0000259" key="2">
    <source>
        <dbReference type="Pfam" id="PF16381"/>
    </source>
</evidence>
<dbReference type="InterPro" id="IPR032154">
    <property type="entry name" value="Coatomer_g_Cpla"/>
</dbReference>
<feature type="compositionally biased region" description="Polar residues" evidence="1">
    <location>
        <begin position="123"/>
        <end position="133"/>
    </location>
</feature>
<gene>
    <name evidence="3" type="ORF">SBAD_LOCUS3982</name>
</gene>
<dbReference type="GO" id="GO:0006886">
    <property type="term" value="P:intracellular protein transport"/>
    <property type="evidence" value="ECO:0007669"/>
    <property type="project" value="InterPro"/>
</dbReference>
<dbReference type="InterPro" id="IPR017106">
    <property type="entry name" value="Coatomer_gsu"/>
</dbReference>
<dbReference type="GO" id="GO:0009306">
    <property type="term" value="P:protein secretion"/>
    <property type="evidence" value="ECO:0007669"/>
    <property type="project" value="TreeGrafter"/>
</dbReference>
<evidence type="ECO:0000313" key="3">
    <source>
        <dbReference type="EMBL" id="VDP02972.1"/>
    </source>
</evidence>
<feature type="domain" description="Coatomer subunit gamma C-terminal" evidence="2">
    <location>
        <begin position="3"/>
        <end position="70"/>
    </location>
</feature>
<evidence type="ECO:0000313" key="4">
    <source>
        <dbReference type="Proteomes" id="UP000270296"/>
    </source>
</evidence>
<dbReference type="Pfam" id="PF16381">
    <property type="entry name" value="Coatomer_g_Cpla"/>
    <property type="match status" value="1"/>
</dbReference>
<dbReference type="PANTHER" id="PTHR10261">
    <property type="entry name" value="COATOMER SUBUNIT GAMMA"/>
    <property type="match status" value="1"/>
</dbReference>
<dbReference type="AlphaFoldDB" id="A0A183IK36"/>
<dbReference type="GO" id="GO:0006891">
    <property type="term" value="P:intra-Golgi vesicle-mediated transport"/>
    <property type="evidence" value="ECO:0007669"/>
    <property type="project" value="TreeGrafter"/>
</dbReference>
<protein>
    <submittedName>
        <fullName evidence="5">Coatomer_g_Cpla domain-containing protein</fullName>
    </submittedName>
</protein>
<dbReference type="Proteomes" id="UP000270296">
    <property type="component" value="Unassembled WGS sequence"/>
</dbReference>
<feature type="compositionally biased region" description="Polar residues" evidence="1">
    <location>
        <begin position="92"/>
        <end position="104"/>
    </location>
</feature>
<dbReference type="GO" id="GO:0000139">
    <property type="term" value="C:Golgi membrane"/>
    <property type="evidence" value="ECO:0007669"/>
    <property type="project" value="TreeGrafter"/>
</dbReference>
<reference evidence="5" key="1">
    <citation type="submission" date="2016-06" db="UniProtKB">
        <authorList>
            <consortium name="WormBaseParasite"/>
        </authorList>
    </citation>
    <scope>IDENTIFICATION</scope>
</reference>
<dbReference type="WBParaSite" id="SBAD_0000415801-mRNA-1">
    <property type="protein sequence ID" value="SBAD_0000415801-mRNA-1"/>
    <property type="gene ID" value="SBAD_0000415801"/>
</dbReference>
<dbReference type="InterPro" id="IPR009028">
    <property type="entry name" value="Coatomer/calthrin_app_sub_C"/>
</dbReference>
<name>A0A183IK36_9BILA</name>
<dbReference type="Gene3D" id="3.30.310.10">
    <property type="entry name" value="TATA-Binding Protein"/>
    <property type="match status" value="1"/>
</dbReference>
<dbReference type="GO" id="GO:0072384">
    <property type="term" value="P:organelle transport along microtubule"/>
    <property type="evidence" value="ECO:0007669"/>
    <property type="project" value="TreeGrafter"/>
</dbReference>
<evidence type="ECO:0000256" key="1">
    <source>
        <dbReference type="SAM" id="MobiDB-lite"/>
    </source>
</evidence>
<dbReference type="GO" id="GO:0005793">
    <property type="term" value="C:endoplasmic reticulum-Golgi intermediate compartment"/>
    <property type="evidence" value="ECO:0007669"/>
    <property type="project" value="TreeGrafter"/>
</dbReference>
<dbReference type="SUPFAM" id="SSF55711">
    <property type="entry name" value="Subdomain of clathrin and coatomer appendage domain"/>
    <property type="match status" value="1"/>
</dbReference>
<dbReference type="GO" id="GO:0030126">
    <property type="term" value="C:COPI vesicle coat"/>
    <property type="evidence" value="ECO:0007669"/>
    <property type="project" value="TreeGrafter"/>
</dbReference>
<evidence type="ECO:0000313" key="5">
    <source>
        <dbReference type="WBParaSite" id="SBAD_0000415801-mRNA-1"/>
    </source>
</evidence>
<sequence>MVRNAVRQLLEYLGMAPCDRSHKVPEGKSSHTLLLSGIFRDGSDVAAVAKLAIGVDGTVNMNLTVMAEESAYIPTPKPKPMVGRSLQEENVPEQQKPSVTQQERSVLENLYGNEQYIEKRQPTPRQQASTSKAESAVPIGEYSSVLQESVYLPSKRK</sequence>
<keyword evidence="4" id="KW-1185">Reference proteome</keyword>
<dbReference type="InterPro" id="IPR012295">
    <property type="entry name" value="TBP_dom_sf"/>
</dbReference>
<dbReference type="PANTHER" id="PTHR10261:SF0">
    <property type="entry name" value="COATOMER SUBUNIT GAMMA-2"/>
    <property type="match status" value="1"/>
</dbReference>
<dbReference type="GO" id="GO:0005783">
    <property type="term" value="C:endoplasmic reticulum"/>
    <property type="evidence" value="ECO:0007669"/>
    <property type="project" value="TreeGrafter"/>
</dbReference>
<accession>A0A183IK36</accession>
<reference evidence="3 4" key="2">
    <citation type="submission" date="2018-11" db="EMBL/GenBank/DDBJ databases">
        <authorList>
            <consortium name="Pathogen Informatics"/>
        </authorList>
    </citation>
    <scope>NUCLEOTIDE SEQUENCE [LARGE SCALE GENOMIC DNA]</scope>
</reference>